<keyword evidence="2" id="KW-1185">Reference proteome</keyword>
<dbReference type="Proteomes" id="UP000010482">
    <property type="component" value="Chromosome"/>
</dbReference>
<dbReference type="EMBL" id="CP003944">
    <property type="protein sequence ID" value="AFZ50322.1"/>
    <property type="molecule type" value="Genomic_DNA"/>
</dbReference>
<dbReference type="AlphaFoldDB" id="K9YUY1"/>
<dbReference type="HOGENOM" id="CLU_2507140_0_0_3"/>
<dbReference type="eggNOG" id="COG0367">
    <property type="taxonomic scope" value="Bacteria"/>
</dbReference>
<name>K9YUY1_DACS8</name>
<dbReference type="KEGG" id="dsl:Dacsa_1655"/>
<organism evidence="1 2">
    <name type="scientific">Dactylococcopsis salina (strain PCC 8305)</name>
    <name type="common">Myxobactron salinum</name>
    <dbReference type="NCBI Taxonomy" id="13035"/>
    <lineage>
        <taxon>Bacteria</taxon>
        <taxon>Bacillati</taxon>
        <taxon>Cyanobacteriota</taxon>
        <taxon>Cyanophyceae</taxon>
        <taxon>Nodosilineales</taxon>
        <taxon>Cymatolegaceae</taxon>
        <taxon>Dactylococcopsis</taxon>
    </lineage>
</organism>
<evidence type="ECO:0000313" key="1">
    <source>
        <dbReference type="EMBL" id="AFZ50322.1"/>
    </source>
</evidence>
<gene>
    <name evidence="1" type="ORF">Dacsa_1655</name>
</gene>
<evidence type="ECO:0000313" key="2">
    <source>
        <dbReference type="Proteomes" id="UP000010482"/>
    </source>
</evidence>
<reference evidence="1" key="1">
    <citation type="submission" date="2012-04" db="EMBL/GenBank/DDBJ databases">
        <title>Finished genome of Dactylococcopsis salina PCC 8305.</title>
        <authorList>
            <consortium name="US DOE Joint Genome Institute"/>
            <person name="Gugger M."/>
            <person name="Coursin T."/>
            <person name="Rippka R."/>
            <person name="Tandeau De Marsac N."/>
            <person name="Huntemann M."/>
            <person name="Wei C.-L."/>
            <person name="Han J."/>
            <person name="Detter J.C."/>
            <person name="Han C."/>
            <person name="Tapia R."/>
            <person name="Daligault H."/>
            <person name="Chen A."/>
            <person name="Krypides N."/>
            <person name="Mavromatis K."/>
            <person name="Markowitz V."/>
            <person name="Szeto E."/>
            <person name="Ivanova N."/>
            <person name="Ovchinnikova G."/>
            <person name="Pagani I."/>
            <person name="Pati A."/>
            <person name="Goodwin L."/>
            <person name="Peters L."/>
            <person name="Pitluck S."/>
            <person name="Woyke T."/>
            <person name="Kerfeld C."/>
        </authorList>
    </citation>
    <scope>NUCLEOTIDE SEQUENCE [LARGE SCALE GENOMIC DNA]</scope>
    <source>
        <strain evidence="1">PCC 8305</strain>
    </source>
</reference>
<dbReference type="OrthoDB" id="9763290at2"/>
<sequence>MWEVWRDQVLGEKRNCYSWFNLLWFPPQWLRRIDRDMFISAIDYRIQLLRLEMEQVLQWGVTTTSRDHAMWNIINHNCLGKMARS</sequence>
<protein>
    <submittedName>
        <fullName evidence="1">Uncharacterized protein</fullName>
    </submittedName>
</protein>
<dbReference type="RefSeq" id="WP_015229319.1">
    <property type="nucleotide sequence ID" value="NC_019780.1"/>
</dbReference>
<accession>K9YUY1</accession>
<proteinExistence type="predicted"/>